<name>A0A378UDC3_MYCFO</name>
<protein>
    <submittedName>
        <fullName evidence="2">Uncharacterized protein</fullName>
    </submittedName>
</protein>
<sequence>MSRPTVVGPQSHQDGFNCGRHAPRCPCRLPVSASPPPDEICCRSRTASAAFGGERWVAHTRVARRRGGGHGRLKWSRRPRCGPGRAQVITVTWGDTRHAAGTSAYTPWADRREPSSRMRRNHSASKIAAASSITATDSPISITISHSLLLGMLMSCTRSRRDRGRFPFSGNRDATWLGRSTSDPVRSEIYVFRHTFHIPLAIGQCKENASYASPTSRRQSRYGTSEVKRQQFPIQSRQKTRLPTWTKTRGEAAAGTP</sequence>
<feature type="compositionally biased region" description="Polar residues" evidence="1">
    <location>
        <begin position="210"/>
        <end position="223"/>
    </location>
</feature>
<proteinExistence type="predicted"/>
<gene>
    <name evidence="2" type="ORF">NCTC1542_02236</name>
</gene>
<organism evidence="2 3">
    <name type="scientific">Mycolicibacterium fortuitum</name>
    <name type="common">Mycobacterium fortuitum</name>
    <dbReference type="NCBI Taxonomy" id="1766"/>
    <lineage>
        <taxon>Bacteria</taxon>
        <taxon>Bacillati</taxon>
        <taxon>Actinomycetota</taxon>
        <taxon>Actinomycetes</taxon>
        <taxon>Mycobacteriales</taxon>
        <taxon>Mycobacteriaceae</taxon>
        <taxon>Mycolicibacterium</taxon>
    </lineage>
</organism>
<dbReference type="AlphaFoldDB" id="A0A378UDC3"/>
<reference evidence="2 3" key="1">
    <citation type="submission" date="2018-06" db="EMBL/GenBank/DDBJ databases">
        <authorList>
            <consortium name="Pathogen Informatics"/>
            <person name="Doyle S."/>
        </authorList>
    </citation>
    <scope>NUCLEOTIDE SEQUENCE [LARGE SCALE GENOMIC DNA]</scope>
    <source>
        <strain evidence="2 3">NCTC1542</strain>
    </source>
</reference>
<evidence type="ECO:0000256" key="1">
    <source>
        <dbReference type="SAM" id="MobiDB-lite"/>
    </source>
</evidence>
<dbReference type="EMBL" id="UGQY01000001">
    <property type="protein sequence ID" value="STZ74679.1"/>
    <property type="molecule type" value="Genomic_DNA"/>
</dbReference>
<feature type="region of interest" description="Disordered" evidence="1">
    <location>
        <begin position="208"/>
        <end position="257"/>
    </location>
</feature>
<dbReference type="Proteomes" id="UP000255389">
    <property type="component" value="Unassembled WGS sequence"/>
</dbReference>
<evidence type="ECO:0000313" key="3">
    <source>
        <dbReference type="Proteomes" id="UP000255389"/>
    </source>
</evidence>
<accession>A0A378UDC3</accession>
<feature type="compositionally biased region" description="Polar residues" evidence="1">
    <location>
        <begin position="232"/>
        <end position="247"/>
    </location>
</feature>
<evidence type="ECO:0000313" key="2">
    <source>
        <dbReference type="EMBL" id="STZ74679.1"/>
    </source>
</evidence>